<keyword evidence="4" id="KW-1185">Reference proteome</keyword>
<dbReference type="STRING" id="2163413.A0A4P6XR57"/>
<dbReference type="Proteomes" id="UP000292447">
    <property type="component" value="Chromosome III"/>
</dbReference>
<evidence type="ECO:0000313" key="4">
    <source>
        <dbReference type="Proteomes" id="UP000292447"/>
    </source>
</evidence>
<feature type="region of interest" description="Disordered" evidence="1">
    <location>
        <begin position="165"/>
        <end position="187"/>
    </location>
</feature>
<dbReference type="InterPro" id="IPR035969">
    <property type="entry name" value="Rab-GAP_TBC_sf"/>
</dbReference>
<protein>
    <submittedName>
        <fullName evidence="3">Rab-GTPase-TBC domain-containing protein</fullName>
    </submittedName>
</protein>
<dbReference type="PROSITE" id="PS50086">
    <property type="entry name" value="TBC_RABGAP"/>
    <property type="match status" value="1"/>
</dbReference>
<evidence type="ECO:0000259" key="2">
    <source>
        <dbReference type="PROSITE" id="PS50086"/>
    </source>
</evidence>
<organism evidence="3 4">
    <name type="scientific">Metschnikowia aff. pulcherrima</name>
    <dbReference type="NCBI Taxonomy" id="2163413"/>
    <lineage>
        <taxon>Eukaryota</taxon>
        <taxon>Fungi</taxon>
        <taxon>Dikarya</taxon>
        <taxon>Ascomycota</taxon>
        <taxon>Saccharomycotina</taxon>
        <taxon>Pichiomycetes</taxon>
        <taxon>Metschnikowiaceae</taxon>
        <taxon>Metschnikowia</taxon>
    </lineage>
</organism>
<dbReference type="GO" id="GO:0005794">
    <property type="term" value="C:Golgi apparatus"/>
    <property type="evidence" value="ECO:0007669"/>
    <property type="project" value="TreeGrafter"/>
</dbReference>
<dbReference type="SMART" id="SM00164">
    <property type="entry name" value="TBC"/>
    <property type="match status" value="1"/>
</dbReference>
<dbReference type="GO" id="GO:0005096">
    <property type="term" value="F:GTPase activator activity"/>
    <property type="evidence" value="ECO:0007669"/>
    <property type="project" value="TreeGrafter"/>
</dbReference>
<feature type="domain" description="Rab-GAP TBC" evidence="2">
    <location>
        <begin position="264"/>
        <end position="550"/>
    </location>
</feature>
<sequence length="620" mass="70301">MPKKKPEMSQVYTKNTNEFVFGEHGGRGKNLLSFLKNLSLTGSLRRPDKDSSDHMRKVNLSIYGNMLYGYESPDQGGLALTLVLLHNLLSDSRGLRKPLPRRTALSSSALNLASNFGKNPASDLPLPSQGLHPLTRAASASADSHRLAWRRQKYADLDDDWDADFSDMGEAKPGAKSPQSPQKVASSALRVPASALVDSLYPDLTIQLQIEEATEPMPKTATPEPNRAEPLNRTQARIAKFTKVLGDDAPAVNIQELRKLSWNGVPLGLRAVTWQILLGYLPTNKTRQLLILQRKRQEYVEGMAKYAAQFDEVPASPLLSDSSNRDNSANKEKQLFHQINIDVKRTNQTLRLYLYAATQKSLKKILFLWAIRHPASGYVQGINDICTPFYQIFLQNYLWQLQRKHAHEFDGANDDLALYIPGLLDESFTEPEELEIYNDPNLAQLSWENFDPGRLSSRVAAIIEADSYWCISRLLDNITDNYIHEQPGIIKQVTELHDLIAKIDAPLVQHLQSEGIEFLQFSFRWMNCLLMRELSMELVIRMWDTYLSETPLGFSGFHIYVCAAFLIKFSAEIKEKDFQDILLFLQNPPTATWTEQDIELMLSEAFIWQSLYKNAGARAR</sequence>
<accession>A0A4P6XR57</accession>
<evidence type="ECO:0000313" key="3">
    <source>
        <dbReference type="EMBL" id="QBM88568.1"/>
    </source>
</evidence>
<dbReference type="Gene3D" id="1.10.8.270">
    <property type="entry name" value="putative rabgap domain of human tbc1 domain family member 14 like domains"/>
    <property type="match status" value="1"/>
</dbReference>
<name>A0A4P6XR57_9ASCO</name>
<evidence type="ECO:0000256" key="1">
    <source>
        <dbReference type="SAM" id="MobiDB-lite"/>
    </source>
</evidence>
<dbReference type="Pfam" id="PF00566">
    <property type="entry name" value="RabGAP-TBC"/>
    <property type="match status" value="1"/>
</dbReference>
<dbReference type="SUPFAM" id="SSF47923">
    <property type="entry name" value="Ypt/Rab-GAP domain of gyp1p"/>
    <property type="match status" value="2"/>
</dbReference>
<dbReference type="InterPro" id="IPR000195">
    <property type="entry name" value="Rab-GAP-TBC_dom"/>
</dbReference>
<dbReference type="PANTHER" id="PTHR22957:SF26">
    <property type="entry name" value="LD44506P"/>
    <property type="match status" value="1"/>
</dbReference>
<proteinExistence type="predicted"/>
<dbReference type="FunFam" id="1.10.472.80:FF:000001">
    <property type="entry name" value="TBC1 domain family member 22B"/>
    <property type="match status" value="1"/>
</dbReference>
<dbReference type="PANTHER" id="PTHR22957">
    <property type="entry name" value="TBC1 DOMAIN FAMILY MEMBER GTPASE-ACTIVATING PROTEIN"/>
    <property type="match status" value="1"/>
</dbReference>
<reference evidence="4" key="1">
    <citation type="submission" date="2019-03" db="EMBL/GenBank/DDBJ databases">
        <title>Snf2 controls pulcherriminic acid biosynthesis and connects pigmentation and antifungal activity of the yeast Metschnikowia pulcherrima.</title>
        <authorList>
            <person name="Gore-Lloyd D."/>
            <person name="Sumann I."/>
            <person name="Brachmann A.O."/>
            <person name="Schneeberger K."/>
            <person name="Ortiz-Merino R.A."/>
            <person name="Moreno-Beltran M."/>
            <person name="Schlaefli M."/>
            <person name="Kirner P."/>
            <person name="Santos Kron A."/>
            <person name="Wolfe K.H."/>
            <person name="Piel J."/>
            <person name="Ahrens C.H."/>
            <person name="Henk D."/>
            <person name="Freimoser F.M."/>
        </authorList>
    </citation>
    <scope>NUCLEOTIDE SEQUENCE [LARGE SCALE GENOMIC DNA]</scope>
    <source>
        <strain evidence="4">APC 1.2</strain>
    </source>
</reference>
<dbReference type="EMBL" id="CP034458">
    <property type="protein sequence ID" value="QBM88568.1"/>
    <property type="molecule type" value="Genomic_DNA"/>
</dbReference>
<dbReference type="AlphaFoldDB" id="A0A4P6XR57"/>
<gene>
    <name evidence="3" type="primary">MPUL0C05390</name>
    <name evidence="3" type="ORF">METSCH_C05390</name>
</gene>
<dbReference type="Gene3D" id="1.10.472.80">
    <property type="entry name" value="Ypt/Rab-GAP domain of gyp1p, domain 3"/>
    <property type="match status" value="1"/>
</dbReference>